<feature type="compositionally biased region" description="Low complexity" evidence="1">
    <location>
        <begin position="860"/>
        <end position="872"/>
    </location>
</feature>
<dbReference type="Proteomes" id="UP001221757">
    <property type="component" value="Unassembled WGS sequence"/>
</dbReference>
<feature type="compositionally biased region" description="Basic and acidic residues" evidence="1">
    <location>
        <begin position="825"/>
        <end position="836"/>
    </location>
</feature>
<feature type="region of interest" description="Disordered" evidence="1">
    <location>
        <begin position="592"/>
        <end position="872"/>
    </location>
</feature>
<feature type="compositionally biased region" description="Acidic residues" evidence="1">
    <location>
        <begin position="333"/>
        <end position="343"/>
    </location>
</feature>
<feature type="region of interest" description="Disordered" evidence="1">
    <location>
        <begin position="1141"/>
        <end position="1176"/>
    </location>
</feature>
<feature type="compositionally biased region" description="Gly residues" evidence="1">
    <location>
        <begin position="1142"/>
        <end position="1158"/>
    </location>
</feature>
<feature type="compositionally biased region" description="Low complexity" evidence="1">
    <location>
        <begin position="1159"/>
        <end position="1173"/>
    </location>
</feature>
<keyword evidence="3" id="KW-1185">Reference proteome</keyword>
<feature type="compositionally biased region" description="Pro residues" evidence="1">
    <location>
        <begin position="684"/>
        <end position="701"/>
    </location>
</feature>
<feature type="region of interest" description="Disordered" evidence="1">
    <location>
        <begin position="1032"/>
        <end position="1069"/>
    </location>
</feature>
<feature type="compositionally biased region" description="Low complexity" evidence="1">
    <location>
        <begin position="722"/>
        <end position="733"/>
    </location>
</feature>
<proteinExistence type="predicted"/>
<feature type="compositionally biased region" description="Low complexity" evidence="1">
    <location>
        <begin position="358"/>
        <end position="367"/>
    </location>
</feature>
<feature type="compositionally biased region" description="Polar residues" evidence="1">
    <location>
        <begin position="1272"/>
        <end position="1281"/>
    </location>
</feature>
<feature type="region of interest" description="Disordered" evidence="1">
    <location>
        <begin position="522"/>
        <end position="558"/>
    </location>
</feature>
<accession>A0AAD7FXK7</accession>
<evidence type="ECO:0000313" key="2">
    <source>
        <dbReference type="EMBL" id="KAJ7642871.1"/>
    </source>
</evidence>
<feature type="compositionally biased region" description="Basic and acidic residues" evidence="1">
    <location>
        <begin position="593"/>
        <end position="603"/>
    </location>
</feature>
<feature type="region of interest" description="Disordered" evidence="1">
    <location>
        <begin position="331"/>
        <end position="398"/>
    </location>
</feature>
<organism evidence="2 3">
    <name type="scientific">Mycena rosella</name>
    <name type="common">Pink bonnet</name>
    <name type="synonym">Agaricus rosellus</name>
    <dbReference type="NCBI Taxonomy" id="1033263"/>
    <lineage>
        <taxon>Eukaryota</taxon>
        <taxon>Fungi</taxon>
        <taxon>Dikarya</taxon>
        <taxon>Basidiomycota</taxon>
        <taxon>Agaricomycotina</taxon>
        <taxon>Agaricomycetes</taxon>
        <taxon>Agaricomycetidae</taxon>
        <taxon>Agaricales</taxon>
        <taxon>Marasmiineae</taxon>
        <taxon>Mycenaceae</taxon>
        <taxon>Mycena</taxon>
    </lineage>
</organism>
<reference evidence="2" key="1">
    <citation type="submission" date="2023-03" db="EMBL/GenBank/DDBJ databases">
        <title>Massive genome expansion in bonnet fungi (Mycena s.s.) driven by repeated elements and novel gene families across ecological guilds.</title>
        <authorList>
            <consortium name="Lawrence Berkeley National Laboratory"/>
            <person name="Harder C.B."/>
            <person name="Miyauchi S."/>
            <person name="Viragh M."/>
            <person name="Kuo A."/>
            <person name="Thoen E."/>
            <person name="Andreopoulos B."/>
            <person name="Lu D."/>
            <person name="Skrede I."/>
            <person name="Drula E."/>
            <person name="Henrissat B."/>
            <person name="Morin E."/>
            <person name="Kohler A."/>
            <person name="Barry K."/>
            <person name="LaButti K."/>
            <person name="Morin E."/>
            <person name="Salamov A."/>
            <person name="Lipzen A."/>
            <person name="Mereny Z."/>
            <person name="Hegedus B."/>
            <person name="Baldrian P."/>
            <person name="Stursova M."/>
            <person name="Weitz H."/>
            <person name="Taylor A."/>
            <person name="Grigoriev I.V."/>
            <person name="Nagy L.G."/>
            <person name="Martin F."/>
            <person name="Kauserud H."/>
        </authorList>
    </citation>
    <scope>NUCLEOTIDE SEQUENCE</scope>
    <source>
        <strain evidence="2">CBHHK067</strain>
    </source>
</reference>
<feature type="region of interest" description="Disordered" evidence="1">
    <location>
        <begin position="446"/>
        <end position="478"/>
    </location>
</feature>
<feature type="compositionally biased region" description="Pro residues" evidence="1">
    <location>
        <begin position="651"/>
        <end position="668"/>
    </location>
</feature>
<feature type="compositionally biased region" description="Polar residues" evidence="1">
    <location>
        <begin position="449"/>
        <end position="478"/>
    </location>
</feature>
<dbReference type="PRINTS" id="PR01217">
    <property type="entry name" value="PRICHEXTENSN"/>
</dbReference>
<feature type="compositionally biased region" description="Low complexity" evidence="1">
    <location>
        <begin position="755"/>
        <end position="764"/>
    </location>
</feature>
<evidence type="ECO:0000313" key="3">
    <source>
        <dbReference type="Proteomes" id="UP001221757"/>
    </source>
</evidence>
<feature type="compositionally biased region" description="Basic residues" evidence="1">
    <location>
        <begin position="388"/>
        <end position="398"/>
    </location>
</feature>
<feature type="compositionally biased region" description="Low complexity" evidence="1">
    <location>
        <begin position="524"/>
        <end position="538"/>
    </location>
</feature>
<protein>
    <submittedName>
        <fullName evidence="2">Uncharacterized protein</fullName>
    </submittedName>
</protein>
<dbReference type="EMBL" id="JARKIE010000413">
    <property type="protein sequence ID" value="KAJ7642871.1"/>
    <property type="molecule type" value="Genomic_DNA"/>
</dbReference>
<evidence type="ECO:0000256" key="1">
    <source>
        <dbReference type="SAM" id="MobiDB-lite"/>
    </source>
</evidence>
<sequence>MAPPSKYSADQLGFIQLWMPEFLLKKAGKRLDQFWPRMNKAWLKDWPVELEIGLPLQEVDANAGPPPELTEQQRDALNVGLETRFKQLRNSFFNAYAKIRSQRGGVGKSALSLAALLFKARPKGRRRHQVLEVFQKLYPEKVRAALRLSEYDSLNEAALCRNDEGEWIDDEDDETKMKRVSSTRSKRMRVWRRVAQEVWEAEPEPVKEKVREMARKEPAVVATPDENEDGAPVERTPEEYQLSIDESIQVAEMFLGEFQKMTGWMGVLVYGGPMPNHNGELAVKAVSFGKTADGLTFETHHRNWKKNVSNALFKFLREAIPTEVRLKRALYSGEEEEEEEEEAAVAGSAGNDEPTPTPTATSTPTAAKSKKTKTKAKSSDAELSATKPARRPQKKKKATGVAVAAVAAVAEPVFAMPQENQALDAGPIFDGDNNSYQMQHMFEEEDPNLSDTQYLSSETTFSQSHDTSTSQGLSNSISHELSPTTTLYSPGSFSQSSHFSQAQADDFAMALDLPEASHYFENDGSSSLSNHSSSGSHGWPDWSEPAPRRDTPAFNFPPSFVSGTLGSFGPGTSPLEDDLVLQQEAVVLNLAAEHPRPKPRLRDPSLPGPAPFAFGRQPQYRRPYELVGSPSGTPIPPSTPSMSRPLTSIPPSTPTDTPPPSSSIPPSTPTSTPRPSIRPSTPTSTPPSSTPIPSSTPPSTLPPLTSIRPSTPSSRGIATPKRLSSAPARSSPLAGPPLQAPATPLRSSSPQASESLPPRLRSSPVRQASSTAPRPRTQPIYPQSRPMANPPKMRTAKPTSADFAERMKNARAAKATAKKKGKTVKGKEKAHAEGRAGTEAQVGASTELQAGASTESQAHAGTETGAEAAAPAAPLLIFSSTNNNGARLRREDAARRAAAKRLHNPDGPTPLAIFRPRRAITTSVKLGAPTTVAQRNAAKSKALEEKSKAEDEAILKALRGGNKRKASENLVPAHKKQGPGQPEVQCFGLGRNYRIGLDLREIFYSSWSEGESLGWGTTGDKRVWGEAKVHSSGTFKAGGQRLRGKTRKNGKAAGGGQRGRAGTRGKHQTRGQVPRIVPCCCGGAGGGTSGARAAGVRGTGKQLVLDDQGSQERGDSAKERGGCAASSCAAALVLERYEQGAGSRGAGNGKAAGAGRLGRAGMRGQRQTRGGTAPHRPVLQRWCWSGTSRARAAGVRGTAKRPVRADQGAQGCRGSAKRKGELRHIDLGRSTGAGAVGAGRGCRARRRVKWPGRGSQRAHGRDGRSNRRKSIGLSSCGSMEA</sequence>
<gene>
    <name evidence="2" type="ORF">B0H17DRAFT_1148721</name>
</gene>
<feature type="compositionally biased region" description="Polar residues" evidence="1">
    <location>
        <begin position="843"/>
        <end position="859"/>
    </location>
</feature>
<feature type="compositionally biased region" description="Polar residues" evidence="1">
    <location>
        <begin position="745"/>
        <end position="754"/>
    </location>
</feature>
<name>A0AAD7FXK7_MYCRO</name>
<feature type="region of interest" description="Disordered" evidence="1">
    <location>
        <begin position="1193"/>
        <end position="1281"/>
    </location>
</feature>
<feature type="compositionally biased region" description="Basic and acidic residues" evidence="1">
    <location>
        <begin position="1218"/>
        <end position="1227"/>
    </location>
</feature>
<feature type="compositionally biased region" description="Low complexity" evidence="1">
    <location>
        <begin position="702"/>
        <end position="715"/>
    </location>
</feature>
<feature type="compositionally biased region" description="Low complexity" evidence="1">
    <location>
        <begin position="669"/>
        <end position="683"/>
    </location>
</feature>
<comment type="caution">
    <text evidence="2">The sequence shown here is derived from an EMBL/GenBank/DDBJ whole genome shotgun (WGS) entry which is preliminary data.</text>
</comment>
<feature type="compositionally biased region" description="Low complexity" evidence="1">
    <location>
        <begin position="640"/>
        <end position="650"/>
    </location>
</feature>